<accession>A0A673L7M3</accession>
<sequence>MASTAEYDYMCPVCHEIFKTPVILSCSHSFCKECLQQFWRSKGTQECPVCRTSSRHQPLVNLALKNLCESFLKKRNEKRSSGSEELCSLHREKLKLFCLEDKQPVCLVCFTSQQHDNHKFRPIDLNVSSRAAGFNLVLFVYVFFTLEAVIPIDCHYKTDKLQRFELKIFVCVLLKQSHLHLGCPGGKQINIKFSFSGADLVNWGPQAKYRNGAL</sequence>
<reference evidence="7" key="2">
    <citation type="submission" date="2025-09" db="UniProtKB">
        <authorList>
            <consortium name="Ensembl"/>
        </authorList>
    </citation>
    <scope>IDENTIFICATION</scope>
</reference>
<proteinExistence type="predicted"/>
<keyword evidence="8" id="KW-1185">Reference proteome</keyword>
<dbReference type="Pfam" id="PF00643">
    <property type="entry name" value="zf-B_box"/>
    <property type="match status" value="1"/>
</dbReference>
<evidence type="ECO:0000256" key="3">
    <source>
        <dbReference type="ARBA" id="ARBA00022833"/>
    </source>
</evidence>
<evidence type="ECO:0000256" key="2">
    <source>
        <dbReference type="ARBA" id="ARBA00022771"/>
    </source>
</evidence>
<dbReference type="Gene3D" id="3.30.160.60">
    <property type="entry name" value="Classic Zinc Finger"/>
    <property type="match status" value="1"/>
</dbReference>
<protein>
    <submittedName>
        <fullName evidence="7">Uncharacterized protein</fullName>
    </submittedName>
</protein>
<name>A0A673L7M3_9TELE</name>
<dbReference type="PROSITE" id="PS50119">
    <property type="entry name" value="ZF_BBOX"/>
    <property type="match status" value="1"/>
</dbReference>
<dbReference type="InterPro" id="IPR017907">
    <property type="entry name" value="Znf_RING_CS"/>
</dbReference>
<dbReference type="InterPro" id="IPR050143">
    <property type="entry name" value="TRIM/RBCC"/>
</dbReference>
<dbReference type="InterPro" id="IPR000315">
    <property type="entry name" value="Znf_B-box"/>
</dbReference>
<dbReference type="GO" id="GO:0008270">
    <property type="term" value="F:zinc ion binding"/>
    <property type="evidence" value="ECO:0007669"/>
    <property type="project" value="UniProtKB-KW"/>
</dbReference>
<dbReference type="SMART" id="SM00184">
    <property type="entry name" value="RING"/>
    <property type="match status" value="1"/>
</dbReference>
<reference evidence="7" key="1">
    <citation type="submission" date="2025-08" db="UniProtKB">
        <authorList>
            <consortium name="Ensembl"/>
        </authorList>
    </citation>
    <scope>IDENTIFICATION</scope>
</reference>
<dbReference type="InterPro" id="IPR027370">
    <property type="entry name" value="Znf-RING_euk"/>
</dbReference>
<feature type="domain" description="B box-type" evidence="6">
    <location>
        <begin position="82"/>
        <end position="123"/>
    </location>
</feature>
<evidence type="ECO:0000256" key="4">
    <source>
        <dbReference type="PROSITE-ProRule" id="PRU00024"/>
    </source>
</evidence>
<dbReference type="PROSITE" id="PS00518">
    <property type="entry name" value="ZF_RING_1"/>
    <property type="match status" value="1"/>
</dbReference>
<dbReference type="SUPFAM" id="SSF57850">
    <property type="entry name" value="RING/U-box"/>
    <property type="match status" value="1"/>
</dbReference>
<evidence type="ECO:0000313" key="8">
    <source>
        <dbReference type="Proteomes" id="UP000472270"/>
    </source>
</evidence>
<keyword evidence="2 4" id="KW-0863">Zinc-finger</keyword>
<dbReference type="AlphaFoldDB" id="A0A673L7M3"/>
<dbReference type="InterPro" id="IPR001841">
    <property type="entry name" value="Znf_RING"/>
</dbReference>
<evidence type="ECO:0000313" key="7">
    <source>
        <dbReference type="Ensembl" id="ENSSRHP00000074353.1"/>
    </source>
</evidence>
<dbReference type="Proteomes" id="UP000472270">
    <property type="component" value="Unassembled WGS sequence"/>
</dbReference>
<dbReference type="PANTHER" id="PTHR24103">
    <property type="entry name" value="E3 UBIQUITIN-PROTEIN LIGASE TRIM"/>
    <property type="match status" value="1"/>
</dbReference>
<dbReference type="PROSITE" id="PS50089">
    <property type="entry name" value="ZF_RING_2"/>
    <property type="match status" value="1"/>
</dbReference>
<keyword evidence="1" id="KW-0479">Metal-binding</keyword>
<dbReference type="Gene3D" id="3.30.40.10">
    <property type="entry name" value="Zinc/RING finger domain, C3HC4 (zinc finger)"/>
    <property type="match status" value="1"/>
</dbReference>
<keyword evidence="3" id="KW-0862">Zinc</keyword>
<evidence type="ECO:0000259" key="6">
    <source>
        <dbReference type="PROSITE" id="PS50119"/>
    </source>
</evidence>
<dbReference type="SMART" id="SM00336">
    <property type="entry name" value="BBOX"/>
    <property type="match status" value="1"/>
</dbReference>
<evidence type="ECO:0000256" key="1">
    <source>
        <dbReference type="ARBA" id="ARBA00022723"/>
    </source>
</evidence>
<feature type="domain" description="RING-type" evidence="5">
    <location>
        <begin position="11"/>
        <end position="51"/>
    </location>
</feature>
<dbReference type="InterPro" id="IPR013083">
    <property type="entry name" value="Znf_RING/FYVE/PHD"/>
</dbReference>
<dbReference type="Ensembl" id="ENSSRHT00000076382.1">
    <property type="protein sequence ID" value="ENSSRHP00000074353.1"/>
    <property type="gene ID" value="ENSSRHG00000036928.1"/>
</dbReference>
<dbReference type="SUPFAM" id="SSF57845">
    <property type="entry name" value="B-box zinc-binding domain"/>
    <property type="match status" value="1"/>
</dbReference>
<organism evidence="7 8">
    <name type="scientific">Sinocyclocheilus rhinocerous</name>
    <dbReference type="NCBI Taxonomy" id="307959"/>
    <lineage>
        <taxon>Eukaryota</taxon>
        <taxon>Metazoa</taxon>
        <taxon>Chordata</taxon>
        <taxon>Craniata</taxon>
        <taxon>Vertebrata</taxon>
        <taxon>Euteleostomi</taxon>
        <taxon>Actinopterygii</taxon>
        <taxon>Neopterygii</taxon>
        <taxon>Teleostei</taxon>
        <taxon>Ostariophysi</taxon>
        <taxon>Cypriniformes</taxon>
        <taxon>Cyprinidae</taxon>
        <taxon>Cyprininae</taxon>
        <taxon>Sinocyclocheilus</taxon>
    </lineage>
</organism>
<dbReference type="Pfam" id="PF13445">
    <property type="entry name" value="zf-RING_UBOX"/>
    <property type="match status" value="1"/>
</dbReference>
<evidence type="ECO:0000259" key="5">
    <source>
        <dbReference type="PROSITE" id="PS50089"/>
    </source>
</evidence>